<proteinExistence type="predicted"/>
<feature type="domain" description="DUF7373" evidence="2">
    <location>
        <begin position="20"/>
        <end position="225"/>
    </location>
</feature>
<dbReference type="InterPro" id="IPR056463">
    <property type="entry name" value="DUF7373_C"/>
</dbReference>
<comment type="caution">
    <text evidence="4">The sequence shown here is derived from an EMBL/GenBank/DDBJ whole genome shotgun (WGS) entry which is preliminary data.</text>
</comment>
<protein>
    <submittedName>
        <fullName evidence="4">Uncharacterized protein</fullName>
    </submittedName>
</protein>
<evidence type="ECO:0000256" key="1">
    <source>
        <dbReference type="SAM" id="MobiDB-lite"/>
    </source>
</evidence>
<dbReference type="Proteomes" id="UP000218842">
    <property type="component" value="Unassembled WGS sequence"/>
</dbReference>
<evidence type="ECO:0000259" key="2">
    <source>
        <dbReference type="Pfam" id="PF24088"/>
    </source>
</evidence>
<dbReference type="InterPro" id="IPR055797">
    <property type="entry name" value="DUF7373"/>
</dbReference>
<gene>
    <name evidence="4" type="ORF">XV03_02755</name>
</gene>
<feature type="region of interest" description="Disordered" evidence="1">
    <location>
        <begin position="1"/>
        <end position="20"/>
    </location>
</feature>
<sequence length="372" mass="39652">MDVALLDPGNYPRRPSPPLGKVANEQAGALIEAERIANNVVGPWEVDPSLQVTVPVNTKVLPNVESVRTFWGDDLTPAVAAHNYVTGFTTERMSLPPAPGKPAGTGEKGKTLCNMVLRFATPADAVAAASEMAAKDAAMPHPDTTAPPVRLAIPHHPDTIANNLNTTKGFEADVFTARGPYVLFQDAGAMESVAALTQMITTVLDLQGPLIDRFQATPADQLATVAADPTGLLARTVAANDTTHGAVFEPHAALQFRHNPIDTQKMFTAAGVQHLVINRSAVYEAVDPTGADRAVEFLVRSDVPEYGYQSSAGITGLPGARCFDRGQKPDQDSRIRYLCVAAADRYAIRVTAAQERDAHQVVAAQYLMLTAK</sequence>
<evidence type="ECO:0000259" key="3">
    <source>
        <dbReference type="Pfam" id="PF24092"/>
    </source>
</evidence>
<evidence type="ECO:0000313" key="4">
    <source>
        <dbReference type="EMBL" id="PBJ39921.1"/>
    </source>
</evidence>
<dbReference type="EMBL" id="LBGZ01000016">
    <property type="protein sequence ID" value="PBJ39921.1"/>
    <property type="molecule type" value="Genomic_DNA"/>
</dbReference>
<feature type="domain" description="DUF7373" evidence="3">
    <location>
        <begin position="232"/>
        <end position="370"/>
    </location>
</feature>
<accession>A0A2A3LDQ2</accession>
<dbReference type="Pfam" id="PF24092">
    <property type="entry name" value="DUF7373_C"/>
    <property type="match status" value="1"/>
</dbReference>
<dbReference type="AlphaFoldDB" id="A0A2A3LDQ2"/>
<name>A0A2A3LDQ2_MYCAV</name>
<organism evidence="4 5">
    <name type="scientific">Mycobacterium avium subsp. hominissuis</name>
    <dbReference type="NCBI Taxonomy" id="439334"/>
    <lineage>
        <taxon>Bacteria</taxon>
        <taxon>Bacillati</taxon>
        <taxon>Actinomycetota</taxon>
        <taxon>Actinomycetes</taxon>
        <taxon>Mycobacteriales</taxon>
        <taxon>Mycobacteriaceae</taxon>
        <taxon>Mycobacterium</taxon>
        <taxon>Mycobacterium avium complex (MAC)</taxon>
    </lineage>
</organism>
<dbReference type="Pfam" id="PF24088">
    <property type="entry name" value="DUF7373"/>
    <property type="match status" value="1"/>
</dbReference>
<reference evidence="4 5" key="1">
    <citation type="journal article" date="2017" name="Genome Biol. Evol.">
        <title>Population Structure and Local Adaptation of MAC Lung Disease Agent Mycobacterium avium subsp. hominissuis.</title>
        <authorList>
            <person name="Yano H."/>
            <person name="Iwamoto T."/>
            <person name="Nishiuchi Y."/>
            <person name="Nakajima C."/>
            <person name="Starkova D.A."/>
            <person name="Mokrousov I."/>
            <person name="Narvskaya O."/>
            <person name="Yoshida S."/>
            <person name="Arikawa K."/>
            <person name="Nakanishi N."/>
            <person name="Osaki K."/>
            <person name="Nakagawa I."/>
            <person name="Ato M."/>
            <person name="Suzuki Y."/>
            <person name="Maruyama F."/>
        </authorList>
    </citation>
    <scope>NUCLEOTIDE SEQUENCE [LARGE SCALE GENOMIC DNA]</scope>
    <source>
        <strain evidence="4 5">OCU466</strain>
    </source>
</reference>
<evidence type="ECO:0000313" key="5">
    <source>
        <dbReference type="Proteomes" id="UP000218842"/>
    </source>
</evidence>